<accession>A0A8L7SUI7</accession>
<dbReference type="KEGG" id="bmy:BM_BM17649"/>
<protein>
    <submittedName>
        <fullName evidence="1 3">Uncharacterized protein</fullName>
    </submittedName>
</protein>
<accession>A0A4E9FJB1</accession>
<dbReference type="RefSeq" id="XP_042936476.1">
    <property type="nucleotide sequence ID" value="XM_043080542.1"/>
</dbReference>
<dbReference type="WBParaSite" id="Bm17649.1">
    <property type="protein sequence ID" value="Bm17649.1"/>
    <property type="gene ID" value="WBGene00268791"/>
</dbReference>
<reference evidence="3" key="3">
    <citation type="submission" date="2022-04" db="UniProtKB">
        <authorList>
            <consortium name="WormBaseParasite"/>
        </authorList>
    </citation>
    <scope>IDENTIFICATION</scope>
</reference>
<dbReference type="EMBL" id="CAAKNF010000194">
    <property type="protein sequence ID" value="VIO96626.1"/>
    <property type="molecule type" value="Genomic_DNA"/>
</dbReference>
<reference evidence="2" key="1">
    <citation type="journal article" date="2007" name="Science">
        <title>Draft genome of the filarial nematode parasite Brugia malayi.</title>
        <authorList>
            <person name="Ghedin E."/>
            <person name="Wang S."/>
            <person name="Spiro D."/>
            <person name="Caler E."/>
            <person name="Zhao Q."/>
            <person name="Crabtree J."/>
            <person name="Allen J.E."/>
            <person name="Delcher A.L."/>
            <person name="Guiliano D.B."/>
            <person name="Miranda-Saavedra D."/>
            <person name="Angiuoli S.V."/>
            <person name="Creasy T."/>
            <person name="Amedeo P."/>
            <person name="Haas B."/>
            <person name="El-Sayed N.M."/>
            <person name="Wortman J.R."/>
            <person name="Feldblyum T."/>
            <person name="Tallon L."/>
            <person name="Schatz M."/>
            <person name="Shumway M."/>
            <person name="Koo H."/>
            <person name="Salzberg S.L."/>
            <person name="Schobel S."/>
            <person name="Pertea M."/>
            <person name="Pop M."/>
            <person name="White O."/>
            <person name="Barton G.J."/>
            <person name="Carlow C.K."/>
            <person name="Crawford M.J."/>
            <person name="Daub J."/>
            <person name="Dimmic M.W."/>
            <person name="Estes C.F."/>
            <person name="Foster J.M."/>
            <person name="Ganatra M."/>
            <person name="Gregory W.F."/>
            <person name="Johnson N.M."/>
            <person name="Jin J."/>
            <person name="Komuniecki R."/>
            <person name="Korf I."/>
            <person name="Kumar S."/>
            <person name="Laney S."/>
            <person name="Li B.W."/>
            <person name="Li W."/>
            <person name="Lindblom T.H."/>
            <person name="Lustigman S."/>
            <person name="Ma D."/>
            <person name="Maina C.V."/>
            <person name="Martin D.M."/>
            <person name="McCarter J.P."/>
            <person name="McReynolds L."/>
            <person name="Mitreva M."/>
            <person name="Nutman T.B."/>
            <person name="Parkinson J."/>
            <person name="Peregrin-Alvarez J.M."/>
            <person name="Poole C."/>
            <person name="Ren Q."/>
            <person name="Saunders L."/>
            <person name="Sluder A.E."/>
            <person name="Smith K."/>
            <person name="Stanke M."/>
            <person name="Unnasch T.R."/>
            <person name="Ware J."/>
            <person name="Wei A.D."/>
            <person name="Weil G."/>
            <person name="Williams D.J."/>
            <person name="Zhang Y."/>
            <person name="Williams S.A."/>
            <person name="Fraser-Liggett C."/>
            <person name="Slatko B."/>
            <person name="Blaxter M.L."/>
            <person name="Scott A.L."/>
        </authorList>
    </citation>
    <scope>NUCLEOTIDE SEQUENCE</scope>
    <source>
        <strain evidence="2">FR3</strain>
    </source>
</reference>
<keyword evidence="2" id="KW-1185">Reference proteome</keyword>
<dbReference type="CTD" id="66058911"/>
<name>A0A4E9FJB1_BRUMA</name>
<evidence type="ECO:0000313" key="2">
    <source>
        <dbReference type="Proteomes" id="UP000006672"/>
    </source>
</evidence>
<dbReference type="AlphaFoldDB" id="A0A4E9FJB1"/>
<reference evidence="1" key="2">
    <citation type="submission" date="2019-04" db="EMBL/GenBank/DDBJ databases">
        <authorList>
            <person name="Howe K."/>
            <person name="Paulini M."/>
            <person name="Williams G."/>
        </authorList>
    </citation>
    <scope>NUCLEOTIDE SEQUENCE [LARGE SCALE GENOMIC DNA]</scope>
    <source>
        <strain evidence="1">FR3</strain>
    </source>
</reference>
<proteinExistence type="predicted"/>
<sequence length="56" mass="6671">MANYYMVGQKQDRNLIIVSLGLQKMTASLRFDLTLFLCSFMELLCHLKQRKWRTES</sequence>
<evidence type="ECO:0000313" key="3">
    <source>
        <dbReference type="WBParaSite" id="Bm17649.1"/>
    </source>
</evidence>
<dbReference type="GeneID" id="66058911"/>
<gene>
    <name evidence="1" type="primary">Bm17649</name>
    <name evidence="1" type="ORF">BM_BM17649</name>
</gene>
<evidence type="ECO:0000313" key="1">
    <source>
        <dbReference type="EMBL" id="VIO96626.1"/>
    </source>
</evidence>
<organism evidence="1">
    <name type="scientific">Brugia malayi</name>
    <name type="common">Filarial nematode worm</name>
    <dbReference type="NCBI Taxonomy" id="6279"/>
    <lineage>
        <taxon>Eukaryota</taxon>
        <taxon>Metazoa</taxon>
        <taxon>Ecdysozoa</taxon>
        <taxon>Nematoda</taxon>
        <taxon>Chromadorea</taxon>
        <taxon>Rhabditida</taxon>
        <taxon>Spirurina</taxon>
        <taxon>Spiruromorpha</taxon>
        <taxon>Filarioidea</taxon>
        <taxon>Onchocercidae</taxon>
        <taxon>Brugia</taxon>
    </lineage>
</organism>
<dbReference type="Proteomes" id="UP000006672">
    <property type="component" value="Unassembled WGS sequence"/>
</dbReference>